<accession>A0A5J9U0U0</accession>
<evidence type="ECO:0000313" key="11">
    <source>
        <dbReference type="Proteomes" id="UP000324897"/>
    </source>
</evidence>
<dbReference type="Pfam" id="PF13962">
    <property type="entry name" value="PGG"/>
    <property type="match status" value="1"/>
</dbReference>
<gene>
    <name evidence="10" type="ORF">EJB05_33243</name>
</gene>
<feature type="domain" description="PGG" evidence="9">
    <location>
        <begin position="380"/>
        <end position="486"/>
    </location>
</feature>
<dbReference type="Gramene" id="TVU17224">
    <property type="protein sequence ID" value="TVU17224"/>
    <property type="gene ID" value="EJB05_33243"/>
</dbReference>
<keyword evidence="4 8" id="KW-1133">Transmembrane helix</keyword>
<reference evidence="10 11" key="1">
    <citation type="journal article" date="2019" name="Sci. Rep.">
        <title>A high-quality genome of Eragrostis curvula grass provides insights into Poaceae evolution and supports new strategies to enhance forage quality.</title>
        <authorList>
            <person name="Carballo J."/>
            <person name="Santos B.A.C.M."/>
            <person name="Zappacosta D."/>
            <person name="Garbus I."/>
            <person name="Selva J.P."/>
            <person name="Gallo C.A."/>
            <person name="Diaz A."/>
            <person name="Albertini E."/>
            <person name="Caccamo M."/>
            <person name="Echenique V."/>
        </authorList>
    </citation>
    <scope>NUCLEOTIDE SEQUENCE [LARGE SCALE GENOMIC DNA]</scope>
    <source>
        <strain evidence="11">cv. Victoria</strain>
        <tissue evidence="10">Leaf</tissue>
    </source>
</reference>
<dbReference type="PANTHER" id="PTHR24186:SF54">
    <property type="entry name" value="PGG DOMAIN-CONTAINING PROTEIN"/>
    <property type="match status" value="1"/>
</dbReference>
<feature type="repeat" description="ANK" evidence="7">
    <location>
        <begin position="68"/>
        <end position="100"/>
    </location>
</feature>
<feature type="transmembrane region" description="Helical" evidence="8">
    <location>
        <begin position="469"/>
        <end position="487"/>
    </location>
</feature>
<evidence type="ECO:0000256" key="5">
    <source>
        <dbReference type="ARBA" id="ARBA00023043"/>
    </source>
</evidence>
<keyword evidence="3" id="KW-0677">Repeat</keyword>
<dbReference type="PANTHER" id="PTHR24186">
    <property type="entry name" value="PROTEIN PHOSPHATASE 1 REGULATORY SUBUNIT"/>
    <property type="match status" value="1"/>
</dbReference>
<dbReference type="Gene3D" id="1.25.40.20">
    <property type="entry name" value="Ankyrin repeat-containing domain"/>
    <property type="match status" value="2"/>
</dbReference>
<evidence type="ECO:0000256" key="4">
    <source>
        <dbReference type="ARBA" id="ARBA00022989"/>
    </source>
</evidence>
<dbReference type="AlphaFoldDB" id="A0A5J9U0U0"/>
<keyword evidence="11" id="KW-1185">Reference proteome</keyword>
<dbReference type="Proteomes" id="UP000324897">
    <property type="component" value="Chromosome 7"/>
</dbReference>
<evidence type="ECO:0000256" key="3">
    <source>
        <dbReference type="ARBA" id="ARBA00022737"/>
    </source>
</evidence>
<name>A0A5J9U0U0_9POAL</name>
<protein>
    <recommendedName>
        <fullName evidence="9">PGG domain-containing protein</fullName>
    </recommendedName>
</protein>
<keyword evidence="2 8" id="KW-0812">Transmembrane</keyword>
<feature type="transmembrane region" description="Helical" evidence="8">
    <location>
        <begin position="381"/>
        <end position="403"/>
    </location>
</feature>
<feature type="non-terminal residue" evidence="10">
    <location>
        <position position="1"/>
    </location>
</feature>
<evidence type="ECO:0000256" key="2">
    <source>
        <dbReference type="ARBA" id="ARBA00022692"/>
    </source>
</evidence>
<dbReference type="Pfam" id="PF00023">
    <property type="entry name" value="Ank"/>
    <property type="match status" value="1"/>
</dbReference>
<evidence type="ECO:0000259" key="9">
    <source>
        <dbReference type="Pfam" id="PF13962"/>
    </source>
</evidence>
<feature type="transmembrane region" description="Helical" evidence="8">
    <location>
        <begin position="423"/>
        <end position="448"/>
    </location>
</feature>
<dbReference type="PROSITE" id="PS50088">
    <property type="entry name" value="ANK_REPEAT"/>
    <property type="match status" value="2"/>
</dbReference>
<dbReference type="InterPro" id="IPR036770">
    <property type="entry name" value="Ankyrin_rpt-contain_sf"/>
</dbReference>
<evidence type="ECO:0000256" key="8">
    <source>
        <dbReference type="SAM" id="Phobius"/>
    </source>
</evidence>
<keyword evidence="5 7" id="KW-0040">ANK repeat</keyword>
<comment type="subcellular location">
    <subcellularLocation>
        <location evidence="1">Membrane</location>
        <topology evidence="1">Multi-pass membrane protein</topology>
    </subcellularLocation>
</comment>
<proteinExistence type="predicted"/>
<feature type="repeat" description="ANK" evidence="7">
    <location>
        <begin position="147"/>
        <end position="179"/>
    </location>
</feature>
<dbReference type="Pfam" id="PF12796">
    <property type="entry name" value="Ank_2"/>
    <property type="match status" value="3"/>
</dbReference>
<dbReference type="InterPro" id="IPR002110">
    <property type="entry name" value="Ankyrin_rpt"/>
</dbReference>
<dbReference type="OrthoDB" id="303876at2759"/>
<dbReference type="GO" id="GO:0005886">
    <property type="term" value="C:plasma membrane"/>
    <property type="evidence" value="ECO:0007669"/>
    <property type="project" value="TreeGrafter"/>
</dbReference>
<sequence length="536" mass="59869">MDQSLLEAATCGDATIAKHLALHNPGMLLGTTPHGNTCLHISSIYGHLGFCTDVVALNRSLLSSVNKDGETPLLIAMTSGHATLASFLLKCYRDLKLSEAILKPDKQGCNVLHHAIRSGHRELAMENYVEIFEKLLGIPYSEAEGAKGYNALHAAVRSGNSSIVKRIMETRPELARKESKYRRGPMQLAVNWDNIDMLNVMLEYDRSLGYEINSEGYCLLHFAAHRGHIGVTRELLKHCPDAPCWNTNGWSCLHEAVLYGHENFLEFVLEAQQLHKLINMRSSEGKTALHYAVQKCNPRMVGALLRHKDIDATVFDNDGVLPTWLLYYSREHAKTLNSGYNEVSMLMLKANPEEETDLRRSAKEAVTNRSRKDIKSLTETYTSNTSLVAILISTITFAAAFTLPGGYSSDAGNEGLPIMGRKLAFQAFLIADTLAMCSSLSVAFICIIARWEDLEFLLYYRSFTKKLMWFAYMATTTAFAAGLYTVLAPRLLWLAVAVCILSALLPLFTKLLGEWPVLKLRFRLGRTFKSEFLDMV</sequence>
<keyword evidence="6 8" id="KW-0472">Membrane</keyword>
<dbReference type="InterPro" id="IPR026961">
    <property type="entry name" value="PGG_dom"/>
</dbReference>
<feature type="transmembrane region" description="Helical" evidence="8">
    <location>
        <begin position="493"/>
        <end position="513"/>
    </location>
</feature>
<evidence type="ECO:0000256" key="1">
    <source>
        <dbReference type="ARBA" id="ARBA00004141"/>
    </source>
</evidence>
<dbReference type="SUPFAM" id="SSF48403">
    <property type="entry name" value="Ankyrin repeat"/>
    <property type="match status" value="2"/>
</dbReference>
<dbReference type="EMBL" id="RWGY01000029">
    <property type="protein sequence ID" value="TVU17224.1"/>
    <property type="molecule type" value="Genomic_DNA"/>
</dbReference>
<dbReference type="SMART" id="SM00248">
    <property type="entry name" value="ANK"/>
    <property type="match status" value="8"/>
</dbReference>
<organism evidence="10 11">
    <name type="scientific">Eragrostis curvula</name>
    <name type="common">weeping love grass</name>
    <dbReference type="NCBI Taxonomy" id="38414"/>
    <lineage>
        <taxon>Eukaryota</taxon>
        <taxon>Viridiplantae</taxon>
        <taxon>Streptophyta</taxon>
        <taxon>Embryophyta</taxon>
        <taxon>Tracheophyta</taxon>
        <taxon>Spermatophyta</taxon>
        <taxon>Magnoliopsida</taxon>
        <taxon>Liliopsida</taxon>
        <taxon>Poales</taxon>
        <taxon>Poaceae</taxon>
        <taxon>PACMAD clade</taxon>
        <taxon>Chloridoideae</taxon>
        <taxon>Eragrostideae</taxon>
        <taxon>Eragrostidinae</taxon>
        <taxon>Eragrostis</taxon>
    </lineage>
</organism>
<evidence type="ECO:0000256" key="6">
    <source>
        <dbReference type="ARBA" id="ARBA00023136"/>
    </source>
</evidence>
<comment type="caution">
    <text evidence="10">The sequence shown here is derived from an EMBL/GenBank/DDBJ whole genome shotgun (WGS) entry which is preliminary data.</text>
</comment>
<evidence type="ECO:0000256" key="7">
    <source>
        <dbReference type="PROSITE-ProRule" id="PRU00023"/>
    </source>
</evidence>
<evidence type="ECO:0000313" key="10">
    <source>
        <dbReference type="EMBL" id="TVU17224.1"/>
    </source>
</evidence>